<evidence type="ECO:0000313" key="3">
    <source>
        <dbReference type="Proteomes" id="UP000015525"/>
    </source>
</evidence>
<comment type="caution">
    <text evidence="2">The sequence shown here is derived from an EMBL/GenBank/DDBJ whole genome shotgun (WGS) entry which is preliminary data.</text>
</comment>
<protein>
    <recommendedName>
        <fullName evidence="4">DUF3606 domain-containing protein</fullName>
    </recommendedName>
</protein>
<dbReference type="InterPro" id="IPR022037">
    <property type="entry name" value="DUF3606"/>
</dbReference>
<dbReference type="RefSeq" id="WP_021237115.1">
    <property type="nucleotide sequence ID" value="NZ_ATHO01000032.1"/>
</dbReference>
<sequence>MMSMDVHPAANSGEPPVPRDLKHVGLKTDLEVQYWSQRLQASRSQLEEAVEMVGHSVSAVTDYLDRNR</sequence>
<evidence type="ECO:0008006" key="4">
    <source>
        <dbReference type="Google" id="ProtNLM"/>
    </source>
</evidence>
<reference evidence="2 3" key="1">
    <citation type="journal article" date="2013" name="Genome Announc.">
        <title>Draft Genome Sequence of Sphingobium quisquiliarum Strain P25T, a Novel Hexachlorocyclohexane (HCH)-Degrading Bacterium Isolated from an HCH Dumpsite.</title>
        <authorList>
            <person name="Kumar Singh A."/>
            <person name="Sangwan N."/>
            <person name="Sharma A."/>
            <person name="Gupta V."/>
            <person name="Khurana J.P."/>
            <person name="Lal R."/>
        </authorList>
    </citation>
    <scope>NUCLEOTIDE SEQUENCE [LARGE SCALE GENOMIC DNA]</scope>
    <source>
        <strain evidence="2 3">P25</strain>
    </source>
</reference>
<dbReference type="AlphaFoldDB" id="T0ILD4"/>
<dbReference type="Pfam" id="PF12244">
    <property type="entry name" value="DUF3606"/>
    <property type="match status" value="1"/>
</dbReference>
<keyword evidence="3" id="KW-1185">Reference proteome</keyword>
<proteinExistence type="predicted"/>
<dbReference type="PATRIC" id="fig|1329909.3.peg.774"/>
<evidence type="ECO:0000313" key="2">
    <source>
        <dbReference type="EMBL" id="EQB10464.1"/>
    </source>
</evidence>
<organism evidence="2 3">
    <name type="scientific">Sphingobium quisquiliarum P25</name>
    <dbReference type="NCBI Taxonomy" id="1329909"/>
    <lineage>
        <taxon>Bacteria</taxon>
        <taxon>Pseudomonadati</taxon>
        <taxon>Pseudomonadota</taxon>
        <taxon>Alphaproteobacteria</taxon>
        <taxon>Sphingomonadales</taxon>
        <taxon>Sphingomonadaceae</taxon>
        <taxon>Sphingobium</taxon>
    </lineage>
</organism>
<gene>
    <name evidence="2" type="ORF">L288_04060</name>
</gene>
<evidence type="ECO:0000256" key="1">
    <source>
        <dbReference type="SAM" id="MobiDB-lite"/>
    </source>
</evidence>
<dbReference type="EMBL" id="ATHO01000032">
    <property type="protein sequence ID" value="EQB10464.1"/>
    <property type="molecule type" value="Genomic_DNA"/>
</dbReference>
<dbReference type="Proteomes" id="UP000015525">
    <property type="component" value="Unassembled WGS sequence"/>
</dbReference>
<feature type="region of interest" description="Disordered" evidence="1">
    <location>
        <begin position="1"/>
        <end position="20"/>
    </location>
</feature>
<accession>T0ILD4</accession>
<name>T0ILD4_9SPHN</name>